<sequence>MVDWQSNAEILHDGDAFSKFMHCLLGLYIWEFCTSLDFDIMFISGKKKFRWPLFFYFAGRYSLLAALIGIAVALNVTSPVNCQGLYTFNQLLGNMAIGLASINLSLRTMAIWQQRWFIVLPLVAIIMGHWSLLLHGVLLKASWVDGQGCVITSTNSKILEASFIYGMVLDLIVMSLSAWKLAFPKGGRSKLVQLIFGDGLVYFLIAVLANMTATIFMALNLNPIMSIIANVPAAVASTIVACRVVRRLTNFTSQGPEMFTSSTVQASTLGFRTARSVPPHVSVTKQHNEGVHVQMDTFSIADNLDYDATGRVKNSSDGFDPEAQVISDEFKRPSY</sequence>
<feature type="transmembrane region" description="Helical" evidence="1">
    <location>
        <begin position="200"/>
        <end position="218"/>
    </location>
</feature>
<dbReference type="OrthoDB" id="3197626at2759"/>
<feature type="transmembrane region" description="Helical" evidence="1">
    <location>
        <begin position="86"/>
        <end position="104"/>
    </location>
</feature>
<dbReference type="GeneID" id="20675665"/>
<keyword evidence="1" id="KW-0812">Transmembrane</keyword>
<feature type="transmembrane region" description="Helical" evidence="1">
    <location>
        <begin position="116"/>
        <end position="138"/>
    </location>
</feature>
<evidence type="ECO:0000313" key="2">
    <source>
        <dbReference type="EMBL" id="ETW78098.1"/>
    </source>
</evidence>
<dbReference type="RefSeq" id="XP_009550100.1">
    <property type="nucleotide sequence ID" value="XM_009551805.1"/>
</dbReference>
<dbReference type="KEGG" id="hir:HETIRDRAFT_446097"/>
<proteinExistence type="predicted"/>
<feature type="transmembrane region" description="Helical" evidence="1">
    <location>
        <begin position="158"/>
        <end position="179"/>
    </location>
</feature>
<gene>
    <name evidence="2" type="ORF">HETIRDRAFT_446097</name>
</gene>
<evidence type="ECO:0000256" key="1">
    <source>
        <dbReference type="SAM" id="Phobius"/>
    </source>
</evidence>
<feature type="transmembrane region" description="Helical" evidence="1">
    <location>
        <begin position="53"/>
        <end position="74"/>
    </location>
</feature>
<dbReference type="AlphaFoldDB" id="W4JX16"/>
<keyword evidence="1" id="KW-0472">Membrane</keyword>
<protein>
    <recommendedName>
        <fullName evidence="4">Transmembrane protein</fullName>
    </recommendedName>
</protein>
<reference evidence="2 3" key="1">
    <citation type="journal article" date="2012" name="New Phytol.">
        <title>Insight into trade-off between wood decay and parasitism from the genome of a fungal forest pathogen.</title>
        <authorList>
            <person name="Olson A."/>
            <person name="Aerts A."/>
            <person name="Asiegbu F."/>
            <person name="Belbahri L."/>
            <person name="Bouzid O."/>
            <person name="Broberg A."/>
            <person name="Canback B."/>
            <person name="Coutinho P.M."/>
            <person name="Cullen D."/>
            <person name="Dalman K."/>
            <person name="Deflorio G."/>
            <person name="van Diepen L.T."/>
            <person name="Dunand C."/>
            <person name="Duplessis S."/>
            <person name="Durling M."/>
            <person name="Gonthier P."/>
            <person name="Grimwood J."/>
            <person name="Fossdal C.G."/>
            <person name="Hansson D."/>
            <person name="Henrissat B."/>
            <person name="Hietala A."/>
            <person name="Himmelstrand K."/>
            <person name="Hoffmeister D."/>
            <person name="Hogberg N."/>
            <person name="James T.Y."/>
            <person name="Karlsson M."/>
            <person name="Kohler A."/>
            <person name="Kues U."/>
            <person name="Lee Y.H."/>
            <person name="Lin Y.C."/>
            <person name="Lind M."/>
            <person name="Lindquist E."/>
            <person name="Lombard V."/>
            <person name="Lucas S."/>
            <person name="Lunden K."/>
            <person name="Morin E."/>
            <person name="Murat C."/>
            <person name="Park J."/>
            <person name="Raffaello T."/>
            <person name="Rouze P."/>
            <person name="Salamov A."/>
            <person name="Schmutz J."/>
            <person name="Solheim H."/>
            <person name="Stahlberg J."/>
            <person name="Velez H."/>
            <person name="de Vries R.P."/>
            <person name="Wiebenga A."/>
            <person name="Woodward S."/>
            <person name="Yakovlev I."/>
            <person name="Garbelotto M."/>
            <person name="Martin F."/>
            <person name="Grigoriev I.V."/>
            <person name="Stenlid J."/>
        </authorList>
    </citation>
    <scope>NUCLEOTIDE SEQUENCE [LARGE SCALE GENOMIC DNA]</scope>
    <source>
        <strain evidence="2 3">TC 32-1</strain>
    </source>
</reference>
<accession>W4JX16</accession>
<dbReference type="Proteomes" id="UP000030671">
    <property type="component" value="Unassembled WGS sequence"/>
</dbReference>
<feature type="transmembrane region" description="Helical" evidence="1">
    <location>
        <begin position="224"/>
        <end position="245"/>
    </location>
</feature>
<dbReference type="eggNOG" id="ENOG502SHEB">
    <property type="taxonomic scope" value="Eukaryota"/>
</dbReference>
<dbReference type="EMBL" id="KI925462">
    <property type="protein sequence ID" value="ETW78098.1"/>
    <property type="molecule type" value="Genomic_DNA"/>
</dbReference>
<evidence type="ECO:0000313" key="3">
    <source>
        <dbReference type="Proteomes" id="UP000030671"/>
    </source>
</evidence>
<dbReference type="InParanoid" id="W4JX16"/>
<organism evidence="2 3">
    <name type="scientific">Heterobasidion irregulare (strain TC 32-1)</name>
    <dbReference type="NCBI Taxonomy" id="747525"/>
    <lineage>
        <taxon>Eukaryota</taxon>
        <taxon>Fungi</taxon>
        <taxon>Dikarya</taxon>
        <taxon>Basidiomycota</taxon>
        <taxon>Agaricomycotina</taxon>
        <taxon>Agaricomycetes</taxon>
        <taxon>Russulales</taxon>
        <taxon>Bondarzewiaceae</taxon>
        <taxon>Heterobasidion</taxon>
        <taxon>Heterobasidion annosum species complex</taxon>
    </lineage>
</organism>
<keyword evidence="1" id="KW-1133">Transmembrane helix</keyword>
<keyword evidence="3" id="KW-1185">Reference proteome</keyword>
<dbReference type="HOGENOM" id="CLU_059054_1_1_1"/>
<evidence type="ECO:0008006" key="4">
    <source>
        <dbReference type="Google" id="ProtNLM"/>
    </source>
</evidence>
<dbReference type="STRING" id="747525.W4JX16"/>
<name>W4JX16_HETIT</name>